<dbReference type="OrthoDB" id="432234at2759"/>
<evidence type="ECO:0000313" key="2">
    <source>
        <dbReference type="Proteomes" id="UP000297245"/>
    </source>
</evidence>
<reference evidence="1 2" key="1">
    <citation type="journal article" date="2019" name="Nat. Ecol. Evol.">
        <title>Megaphylogeny resolves global patterns of mushroom evolution.</title>
        <authorList>
            <person name="Varga T."/>
            <person name="Krizsan K."/>
            <person name="Foldi C."/>
            <person name="Dima B."/>
            <person name="Sanchez-Garcia M."/>
            <person name="Sanchez-Ramirez S."/>
            <person name="Szollosi G.J."/>
            <person name="Szarkandi J.G."/>
            <person name="Papp V."/>
            <person name="Albert L."/>
            <person name="Andreopoulos W."/>
            <person name="Angelini C."/>
            <person name="Antonin V."/>
            <person name="Barry K.W."/>
            <person name="Bougher N.L."/>
            <person name="Buchanan P."/>
            <person name="Buyck B."/>
            <person name="Bense V."/>
            <person name="Catcheside P."/>
            <person name="Chovatia M."/>
            <person name="Cooper J."/>
            <person name="Damon W."/>
            <person name="Desjardin D."/>
            <person name="Finy P."/>
            <person name="Geml J."/>
            <person name="Haridas S."/>
            <person name="Hughes K."/>
            <person name="Justo A."/>
            <person name="Karasinski D."/>
            <person name="Kautmanova I."/>
            <person name="Kiss B."/>
            <person name="Kocsube S."/>
            <person name="Kotiranta H."/>
            <person name="LaButti K.M."/>
            <person name="Lechner B.E."/>
            <person name="Liimatainen K."/>
            <person name="Lipzen A."/>
            <person name="Lukacs Z."/>
            <person name="Mihaltcheva S."/>
            <person name="Morgado L.N."/>
            <person name="Niskanen T."/>
            <person name="Noordeloos M.E."/>
            <person name="Ohm R.A."/>
            <person name="Ortiz-Santana B."/>
            <person name="Ovrebo C."/>
            <person name="Racz N."/>
            <person name="Riley R."/>
            <person name="Savchenko A."/>
            <person name="Shiryaev A."/>
            <person name="Soop K."/>
            <person name="Spirin V."/>
            <person name="Szebenyi C."/>
            <person name="Tomsovsky M."/>
            <person name="Tulloss R.E."/>
            <person name="Uehling J."/>
            <person name="Grigoriev I.V."/>
            <person name="Vagvolgyi C."/>
            <person name="Papp T."/>
            <person name="Martin F.M."/>
            <person name="Miettinen O."/>
            <person name="Hibbett D.S."/>
            <person name="Nagy L.G."/>
        </authorList>
    </citation>
    <scope>NUCLEOTIDE SEQUENCE [LARGE SCALE GENOMIC DNA]</scope>
    <source>
        <strain evidence="1 2">CBS 962.96</strain>
    </source>
</reference>
<keyword evidence="2" id="KW-1185">Reference proteome</keyword>
<evidence type="ECO:0000313" key="1">
    <source>
        <dbReference type="EMBL" id="THU79552.1"/>
    </source>
</evidence>
<protein>
    <submittedName>
        <fullName evidence="1">Uncharacterized protein</fullName>
    </submittedName>
</protein>
<organism evidence="1 2">
    <name type="scientific">Dendrothele bispora (strain CBS 962.96)</name>
    <dbReference type="NCBI Taxonomy" id="1314807"/>
    <lineage>
        <taxon>Eukaryota</taxon>
        <taxon>Fungi</taxon>
        <taxon>Dikarya</taxon>
        <taxon>Basidiomycota</taxon>
        <taxon>Agaricomycotina</taxon>
        <taxon>Agaricomycetes</taxon>
        <taxon>Agaricomycetidae</taxon>
        <taxon>Agaricales</taxon>
        <taxon>Agaricales incertae sedis</taxon>
        <taxon>Dendrothele</taxon>
    </lineage>
</organism>
<accession>A0A4S8KUI2</accession>
<dbReference type="AlphaFoldDB" id="A0A4S8KUI2"/>
<proteinExistence type="predicted"/>
<gene>
    <name evidence="1" type="ORF">K435DRAFT_605365</name>
</gene>
<name>A0A4S8KUI2_DENBC</name>
<feature type="non-terminal residue" evidence="1">
    <location>
        <position position="132"/>
    </location>
</feature>
<dbReference type="Proteomes" id="UP000297245">
    <property type="component" value="Unassembled WGS sequence"/>
</dbReference>
<dbReference type="EMBL" id="ML180012">
    <property type="protein sequence ID" value="THU79552.1"/>
    <property type="molecule type" value="Genomic_DNA"/>
</dbReference>
<sequence>MTKAFAKATGQEFHVYYSEDYVTDKELRRTRYFVGREASDAWKAEIKSDARDLSGRLGLVVGMPVIVVDNVAVELGISNGSRGTLVGIKYATVRERRYALSADVRLPNYFNSSSGHDDPHVVTISTIVGTLT</sequence>